<dbReference type="NCBIfam" id="NF040570">
    <property type="entry name" value="guided_TnpB"/>
    <property type="match status" value="1"/>
</dbReference>
<feature type="non-terminal residue" evidence="3">
    <location>
        <position position="1"/>
    </location>
</feature>
<dbReference type="GO" id="GO:0003677">
    <property type="term" value="F:DNA binding"/>
    <property type="evidence" value="ECO:0007669"/>
    <property type="project" value="UniProtKB-KW"/>
</dbReference>
<accession>A0A0F9C513</accession>
<dbReference type="EMBL" id="LAZR01045992">
    <property type="protein sequence ID" value="KKK97569.1"/>
    <property type="molecule type" value="Genomic_DNA"/>
</dbReference>
<dbReference type="AlphaFoldDB" id="A0A0F9C513"/>
<sequence>EEIDFVPYITVGTGIVVPAGNPDNITGLDESLCGRTVAVQVATIQVTFLEDLNQDGCADNNVDIVTFDSNPLAVEDLRTPNMLRNHSLAKSISDAGWGQFISILQAKAEDAGREVILVNPSGTSQVCSGCGARVSKPLSERWHLCPFCGLSIHRDLNASRNILRLGRSLQGSNALS</sequence>
<dbReference type="InterPro" id="IPR010095">
    <property type="entry name" value="Cas12f1-like_TNB"/>
</dbReference>
<dbReference type="NCBIfam" id="TIGR01766">
    <property type="entry name" value="IS200/IS605 family accessory protein TnpB-like domain"/>
    <property type="match status" value="1"/>
</dbReference>
<keyword evidence="1" id="KW-0238">DNA-binding</keyword>
<dbReference type="Gene3D" id="3.40.190.10">
    <property type="entry name" value="Periplasmic binding protein-like II"/>
    <property type="match status" value="2"/>
</dbReference>
<reference evidence="3" key="1">
    <citation type="journal article" date="2015" name="Nature">
        <title>Complex archaea that bridge the gap between prokaryotes and eukaryotes.</title>
        <authorList>
            <person name="Spang A."/>
            <person name="Saw J.H."/>
            <person name="Jorgensen S.L."/>
            <person name="Zaremba-Niedzwiedzka K."/>
            <person name="Martijn J."/>
            <person name="Lind A.E."/>
            <person name="van Eijk R."/>
            <person name="Schleper C."/>
            <person name="Guy L."/>
            <person name="Ettema T.J."/>
        </authorList>
    </citation>
    <scope>NUCLEOTIDE SEQUENCE</scope>
</reference>
<evidence type="ECO:0000313" key="3">
    <source>
        <dbReference type="EMBL" id="KKK97569.1"/>
    </source>
</evidence>
<name>A0A0F9C513_9ZZZZ</name>
<feature type="domain" description="Cas12f1-like TNB" evidence="2">
    <location>
        <begin position="97"/>
        <end position="162"/>
    </location>
</feature>
<protein>
    <recommendedName>
        <fullName evidence="2">Cas12f1-like TNB domain-containing protein</fullName>
    </recommendedName>
</protein>
<dbReference type="Pfam" id="PF07282">
    <property type="entry name" value="Cas12f1-like_TNB"/>
    <property type="match status" value="1"/>
</dbReference>
<dbReference type="SUPFAM" id="SSF53850">
    <property type="entry name" value="Periplasmic binding protein-like II"/>
    <property type="match status" value="1"/>
</dbReference>
<evidence type="ECO:0000259" key="2">
    <source>
        <dbReference type="Pfam" id="PF07282"/>
    </source>
</evidence>
<proteinExistence type="predicted"/>
<evidence type="ECO:0000256" key="1">
    <source>
        <dbReference type="ARBA" id="ARBA00023125"/>
    </source>
</evidence>
<organism evidence="3">
    <name type="scientific">marine sediment metagenome</name>
    <dbReference type="NCBI Taxonomy" id="412755"/>
    <lineage>
        <taxon>unclassified sequences</taxon>
        <taxon>metagenomes</taxon>
        <taxon>ecological metagenomes</taxon>
    </lineage>
</organism>
<gene>
    <name evidence="3" type="ORF">LCGC14_2651450</name>
</gene>
<comment type="caution">
    <text evidence="3">The sequence shown here is derived from an EMBL/GenBank/DDBJ whole genome shotgun (WGS) entry which is preliminary data.</text>
</comment>